<dbReference type="PANTHER" id="PTHR38435">
    <property type="match status" value="1"/>
</dbReference>
<dbReference type="InterPro" id="IPR017853">
    <property type="entry name" value="GH"/>
</dbReference>
<dbReference type="OrthoDB" id="5809921at2"/>
<dbReference type="InterPro" id="IPR043894">
    <property type="entry name" value="MupG_C"/>
</dbReference>
<dbReference type="Pfam" id="PF19200">
    <property type="entry name" value="MupG_N"/>
    <property type="match status" value="1"/>
</dbReference>
<evidence type="ECO:0000259" key="1">
    <source>
        <dbReference type="Pfam" id="PF05913"/>
    </source>
</evidence>
<dbReference type="EMBL" id="MZGT01000020">
    <property type="protein sequence ID" value="OPJ62994.1"/>
    <property type="molecule type" value="Genomic_DNA"/>
</dbReference>
<keyword evidence="4" id="KW-1185">Reference proteome</keyword>
<comment type="caution">
    <text evidence="3">The sequence shown here is derived from an EMBL/GenBank/DDBJ whole genome shotgun (WGS) entry which is preliminary data.</text>
</comment>
<dbReference type="InterPro" id="IPR008589">
    <property type="entry name" value="MupG"/>
</dbReference>
<dbReference type="InterPro" id="IPR013785">
    <property type="entry name" value="Aldolase_TIM"/>
</dbReference>
<gene>
    <name evidence="3" type="ORF">CLCHR_18230</name>
</gene>
<feature type="domain" description="6-phospho-N-acetylmuramidase C-terminal" evidence="1">
    <location>
        <begin position="246"/>
        <end position="359"/>
    </location>
</feature>
<name>A0A1V4IT61_9CLOT</name>
<evidence type="ECO:0008006" key="5">
    <source>
        <dbReference type="Google" id="ProtNLM"/>
    </source>
</evidence>
<dbReference type="InterPro" id="IPR029000">
    <property type="entry name" value="Cyclophilin-like_dom_sf"/>
</dbReference>
<dbReference type="Gene3D" id="3.20.20.70">
    <property type="entry name" value="Aldolase class I"/>
    <property type="match status" value="1"/>
</dbReference>
<dbReference type="Pfam" id="PF05913">
    <property type="entry name" value="MupG_C"/>
    <property type="match status" value="1"/>
</dbReference>
<proteinExistence type="predicted"/>
<reference evidence="3 4" key="1">
    <citation type="submission" date="2017-03" db="EMBL/GenBank/DDBJ databases">
        <title>Genome sequence of Clostridium chromiireducens DSM 23318.</title>
        <authorList>
            <person name="Poehlein A."/>
            <person name="Daniel R."/>
        </authorList>
    </citation>
    <scope>NUCLEOTIDE SEQUENCE [LARGE SCALE GENOMIC DNA]</scope>
    <source>
        <strain evidence="3 4">DSM 23318</strain>
    </source>
</reference>
<dbReference type="SUPFAM" id="SSF51445">
    <property type="entry name" value="(Trans)glycosidases"/>
    <property type="match status" value="1"/>
</dbReference>
<evidence type="ECO:0000259" key="2">
    <source>
        <dbReference type="Pfam" id="PF19200"/>
    </source>
</evidence>
<dbReference type="AlphaFoldDB" id="A0A1V4IT61"/>
<organism evidence="3 4">
    <name type="scientific">Clostridium chromiireducens</name>
    <dbReference type="NCBI Taxonomy" id="225345"/>
    <lineage>
        <taxon>Bacteria</taxon>
        <taxon>Bacillati</taxon>
        <taxon>Bacillota</taxon>
        <taxon>Clostridia</taxon>
        <taxon>Eubacteriales</taxon>
        <taxon>Clostridiaceae</taxon>
        <taxon>Clostridium</taxon>
    </lineage>
</organism>
<evidence type="ECO:0000313" key="4">
    <source>
        <dbReference type="Proteomes" id="UP000191056"/>
    </source>
</evidence>
<sequence>MKRLGISVYPNENNIEEIIEYIHLAGRYGFRRIFTCLISVGDRDLDDIVNDFKKVTEAAKEENMEVIADLDPTVFKKLNASIYHLKIFKEIGLDGIRLDIGFSGQEEAIMSFNEYGLKVELNMSNGTKYINNILSYKANINNLYGCHNFYPHIYTGLSLEHFIKCSKQFRELGLNTAAFINSQRAEYGPWPVSEGLCTLEMHRNLPIDVQAKHLLITGLIDDVIIANQFASEDELRLLSELNKEKITFKMELAESSSKLDKKIILEEFHYNRGDVSEYMLRSTQSRVKYKGESFPAVNTPDIKRGDILIDSDLYTRYAGELQVALKDMKNTGKTNVVGKIVDEEMFLLDYIEPWMSFGFNLNISNKRGKI</sequence>
<dbReference type="SUPFAM" id="SSF50891">
    <property type="entry name" value="Cyclophilin-like"/>
    <property type="match status" value="1"/>
</dbReference>
<protein>
    <recommendedName>
        <fullName evidence="5">DUF871 domain-containing protein</fullName>
    </recommendedName>
</protein>
<dbReference type="InterPro" id="IPR043797">
    <property type="entry name" value="MupG_N"/>
</dbReference>
<feature type="domain" description="6-phospho-N-acetylmuramidase N-terminal" evidence="2">
    <location>
        <begin position="4"/>
        <end position="239"/>
    </location>
</feature>
<dbReference type="Gene3D" id="2.40.100.10">
    <property type="entry name" value="Cyclophilin-like"/>
    <property type="match status" value="1"/>
</dbReference>
<dbReference type="STRING" id="225345.CLCHR_18230"/>
<evidence type="ECO:0000313" key="3">
    <source>
        <dbReference type="EMBL" id="OPJ62994.1"/>
    </source>
</evidence>
<accession>A0A1V4IT61</accession>
<dbReference type="Proteomes" id="UP000191056">
    <property type="component" value="Unassembled WGS sequence"/>
</dbReference>
<dbReference type="PANTHER" id="PTHR38435:SF1">
    <property type="entry name" value="DUF871 DOMAIN-CONTAINING PROTEIN"/>
    <property type="match status" value="1"/>
</dbReference>
<dbReference type="RefSeq" id="WP_079439384.1">
    <property type="nucleotide sequence ID" value="NZ_MZGT01000020.1"/>
</dbReference>